<evidence type="ECO:0000313" key="1">
    <source>
        <dbReference type="EMBL" id="GLZ80742.1"/>
    </source>
</evidence>
<dbReference type="Proteomes" id="UP001165079">
    <property type="component" value="Unassembled WGS sequence"/>
</dbReference>
<dbReference type="SUPFAM" id="SSF63829">
    <property type="entry name" value="Calcium-dependent phosphotriesterase"/>
    <property type="match status" value="1"/>
</dbReference>
<dbReference type="InterPro" id="IPR006311">
    <property type="entry name" value="TAT_signal"/>
</dbReference>
<dbReference type="PANTHER" id="PTHR35399">
    <property type="entry name" value="SLR8030 PROTEIN"/>
    <property type="match status" value="1"/>
</dbReference>
<sequence length="706" mass="76473">MTVPERRRLLPLFTKDVRHANRSSMTCRFRCGNACDHPVPNQSGNEYLGDIVTDAVASRRGVLRAGAIGAAVFGAAAAGVASATPAFAGDGGDGETPQFATPEGVTENDGRLTFRAVPPNTIDAVITPNGYDHAVVIEWGDKVVDGAPDFDIDNQSARAQKRQFGYNNDFVGVLPWGYDEDRALLVANHEYTNEVLMFRGYTTGDVAPLDQIEIAMAAHGMSVVGLSRVEDTGQWKPSRNRRYNRRIHVGTKFEFTGPARGSALLKTAADTKGTTPVGTLNNCSGGVTPWGTVLSGEENFNQYFTGGDGVPADQKPFLVRYGIDTGKHHAADNRRFDRVEERFDLTKHPHEANRFGWIVEIDPYNPDSTPRKHTALGRFKHEGANAILAKDGRAVVYMGDDERFDYMYKFVSERKFAKGNSRKARENNLRLLESGTLYVAKLGYTSAAEIDGTGKLPADGQFNGTGRWIPLVRGTESLVPGMSVEEILVHTRLAGDAVGATKMDRPEDVQPNPKTGKIYAALTNNTDRGKPGKAAADEANPRNLNKHGQIIEITEDNGEQTSETFTWDLPIVCGDPKDPSTFFAGFDKTKVSPISCPDNVAFDASGKNLWISTDGNQLGANDGLFAVPLTGPERGFVKQFLSVPFGAETCGPWVTDDTKSVFVAVQHPGEVTGASVDNPASTWPNGDYGKPAVVCAWRIDGRDVGV</sequence>
<dbReference type="Pfam" id="PF05787">
    <property type="entry name" value="PhoX"/>
    <property type="match status" value="1"/>
</dbReference>
<dbReference type="PROSITE" id="PS51318">
    <property type="entry name" value="TAT"/>
    <property type="match status" value="1"/>
</dbReference>
<proteinExistence type="predicted"/>
<dbReference type="PANTHER" id="PTHR35399:SF2">
    <property type="entry name" value="DUF839 DOMAIN-CONTAINING PROTEIN"/>
    <property type="match status" value="1"/>
</dbReference>
<reference evidence="1" key="1">
    <citation type="submission" date="2023-03" db="EMBL/GenBank/DDBJ databases">
        <title>Actinorhabdospora filicis NBRC 111898.</title>
        <authorList>
            <person name="Ichikawa N."/>
            <person name="Sato H."/>
            <person name="Tonouchi N."/>
        </authorList>
    </citation>
    <scope>NUCLEOTIDE SEQUENCE</scope>
    <source>
        <strain evidence="1">NBRC 111898</strain>
    </source>
</reference>
<organism evidence="1 2">
    <name type="scientific">Actinorhabdospora filicis</name>
    <dbReference type="NCBI Taxonomy" id="1785913"/>
    <lineage>
        <taxon>Bacteria</taxon>
        <taxon>Bacillati</taxon>
        <taxon>Actinomycetota</taxon>
        <taxon>Actinomycetes</taxon>
        <taxon>Micromonosporales</taxon>
        <taxon>Micromonosporaceae</taxon>
        <taxon>Actinorhabdospora</taxon>
    </lineage>
</organism>
<evidence type="ECO:0008006" key="3">
    <source>
        <dbReference type="Google" id="ProtNLM"/>
    </source>
</evidence>
<protein>
    <recommendedName>
        <fullName evidence="3">Phosphatase</fullName>
    </recommendedName>
</protein>
<comment type="caution">
    <text evidence="1">The sequence shown here is derived from an EMBL/GenBank/DDBJ whole genome shotgun (WGS) entry which is preliminary data.</text>
</comment>
<evidence type="ECO:0000313" key="2">
    <source>
        <dbReference type="Proteomes" id="UP001165079"/>
    </source>
</evidence>
<accession>A0A9W6SR87</accession>
<name>A0A9W6SR87_9ACTN</name>
<keyword evidence="2" id="KW-1185">Reference proteome</keyword>
<dbReference type="EMBL" id="BSTX01000004">
    <property type="protein sequence ID" value="GLZ80742.1"/>
    <property type="molecule type" value="Genomic_DNA"/>
</dbReference>
<dbReference type="RefSeq" id="WP_285665984.1">
    <property type="nucleotide sequence ID" value="NZ_BSTX01000004.1"/>
</dbReference>
<dbReference type="InterPro" id="IPR008557">
    <property type="entry name" value="PhoX"/>
</dbReference>
<gene>
    <name evidence="1" type="ORF">Afil01_55490</name>
</gene>
<dbReference type="AlphaFoldDB" id="A0A9W6SR87"/>